<evidence type="ECO:0000313" key="2">
    <source>
        <dbReference type="EMBL" id="RLU27380.1"/>
    </source>
</evidence>
<reference evidence="2 3" key="1">
    <citation type="journal article" date="2018" name="Genome Res.">
        <title>The genomic architecture and molecular evolution of ant odorant receptors.</title>
        <authorList>
            <person name="McKenzie S.K."/>
            <person name="Kronauer D.J.C."/>
        </authorList>
    </citation>
    <scope>NUCLEOTIDE SEQUENCE [LARGE SCALE GENOMIC DNA]</scope>
    <source>
        <strain evidence="2">Clonal line C1</strain>
    </source>
</reference>
<comment type="caution">
    <text evidence="2">The sequence shown here is derived from an EMBL/GenBank/DDBJ whole genome shotgun (WGS) entry which is preliminary data.</text>
</comment>
<feature type="compositionally biased region" description="Low complexity" evidence="1">
    <location>
        <begin position="39"/>
        <end position="50"/>
    </location>
</feature>
<sequence length="110" mass="12197">MARLSSSDDAHAKRRTIDEERHVSRGSQFSVNTEETRRSSVASSPFASISDNANVHLGRRYDQINDETSAASIATATPKSIKEKKQLFLIKTSLHPTHKRNACDENVETG</sequence>
<accession>A0A3L8E3R0</accession>
<organism evidence="2 3">
    <name type="scientific">Ooceraea biroi</name>
    <name type="common">Clonal raider ant</name>
    <name type="synonym">Cerapachys biroi</name>
    <dbReference type="NCBI Taxonomy" id="2015173"/>
    <lineage>
        <taxon>Eukaryota</taxon>
        <taxon>Metazoa</taxon>
        <taxon>Ecdysozoa</taxon>
        <taxon>Arthropoda</taxon>
        <taxon>Hexapoda</taxon>
        <taxon>Insecta</taxon>
        <taxon>Pterygota</taxon>
        <taxon>Neoptera</taxon>
        <taxon>Endopterygota</taxon>
        <taxon>Hymenoptera</taxon>
        <taxon>Apocrita</taxon>
        <taxon>Aculeata</taxon>
        <taxon>Formicoidea</taxon>
        <taxon>Formicidae</taxon>
        <taxon>Dorylinae</taxon>
        <taxon>Ooceraea</taxon>
    </lineage>
</organism>
<gene>
    <name evidence="2" type="ORF">DMN91_001184</name>
</gene>
<feature type="region of interest" description="Disordered" evidence="1">
    <location>
        <begin position="1"/>
        <end position="54"/>
    </location>
</feature>
<protein>
    <submittedName>
        <fullName evidence="2">Uncharacterized protein</fullName>
    </submittedName>
</protein>
<dbReference type="EMBL" id="QOIP01000001">
    <property type="protein sequence ID" value="RLU27380.1"/>
    <property type="molecule type" value="Genomic_DNA"/>
</dbReference>
<name>A0A3L8E3R0_OOCBI</name>
<proteinExistence type="predicted"/>
<dbReference type="Proteomes" id="UP000279307">
    <property type="component" value="Chromosome 1"/>
</dbReference>
<evidence type="ECO:0000313" key="3">
    <source>
        <dbReference type="Proteomes" id="UP000279307"/>
    </source>
</evidence>
<evidence type="ECO:0000256" key="1">
    <source>
        <dbReference type="SAM" id="MobiDB-lite"/>
    </source>
</evidence>
<dbReference type="AlphaFoldDB" id="A0A3L8E3R0"/>
<feature type="compositionally biased region" description="Basic and acidic residues" evidence="1">
    <location>
        <begin position="1"/>
        <end position="23"/>
    </location>
</feature>